<keyword evidence="9" id="KW-0966">Cell projection</keyword>
<dbReference type="Pfam" id="PF00460">
    <property type="entry name" value="Flg_bb_rod"/>
    <property type="match status" value="1"/>
</dbReference>
<evidence type="ECO:0000259" key="8">
    <source>
        <dbReference type="Pfam" id="PF06429"/>
    </source>
</evidence>
<feature type="domain" description="Flagellar basal-body/hook protein C-terminal" evidence="8">
    <location>
        <begin position="84"/>
        <end position="126"/>
    </location>
</feature>
<accession>A0A809R9V3</accession>
<proteinExistence type="inferred from homology"/>
<sequence>MSTLSSALKTTASGLAAERFRMDVISSNIANANTMRVNGKDPFRRLEVVLAPDRDGVKVVRTVEDQAPFRVVHEPGNPFADAEGNVIYSNVEPIYEMVNMISASRSYEANIAAFNSARTMIRSALSIGKV</sequence>
<comment type="subunit">
    <text evidence="5 6">The basal body constitutes a major portion of the flagellar organelle and consists of four rings (L,P,S, and M) mounted on a central rod. The rod consists of about 26 subunits of FlgG in the distal portion, and FlgB, FlgC and FlgF are thought to build up the proximal portion of the rod with about 6 subunits each.</text>
</comment>
<evidence type="ECO:0000256" key="3">
    <source>
        <dbReference type="ARBA" id="ARBA00017941"/>
    </source>
</evidence>
<dbReference type="NCBIfam" id="TIGR01395">
    <property type="entry name" value="FlgC"/>
    <property type="match status" value="1"/>
</dbReference>
<dbReference type="PROSITE" id="PS00588">
    <property type="entry name" value="FLAGELLA_BB_ROD"/>
    <property type="match status" value="1"/>
</dbReference>
<dbReference type="GO" id="GO:0030694">
    <property type="term" value="C:bacterial-type flagellum basal body, rod"/>
    <property type="evidence" value="ECO:0007669"/>
    <property type="project" value="UniProtKB-UniRule"/>
</dbReference>
<dbReference type="Pfam" id="PF06429">
    <property type="entry name" value="Flg_bbr_C"/>
    <property type="match status" value="1"/>
</dbReference>
<dbReference type="InterPro" id="IPR019776">
    <property type="entry name" value="Flagellar_basal_body_rod_CS"/>
</dbReference>
<dbReference type="EMBL" id="AP021858">
    <property type="protein sequence ID" value="BBO24229.1"/>
    <property type="molecule type" value="Genomic_DNA"/>
</dbReference>
<comment type="similarity">
    <text evidence="2">Belongs to the flagella basal body rod proteins family.</text>
</comment>
<feature type="domain" description="Flagellar basal body rod protein N-terminal" evidence="7">
    <location>
        <begin position="8"/>
        <end position="34"/>
    </location>
</feature>
<dbReference type="PANTHER" id="PTHR30435">
    <property type="entry name" value="FLAGELLAR PROTEIN"/>
    <property type="match status" value="1"/>
</dbReference>
<dbReference type="KEGG" id="npy:NPRO_18240"/>
<dbReference type="InterPro" id="IPR001444">
    <property type="entry name" value="Flag_bb_rod_N"/>
</dbReference>
<name>A0A809R9V3_9BACT</name>
<evidence type="ECO:0000313" key="10">
    <source>
        <dbReference type="Proteomes" id="UP000662873"/>
    </source>
</evidence>
<evidence type="ECO:0000256" key="2">
    <source>
        <dbReference type="ARBA" id="ARBA00009677"/>
    </source>
</evidence>
<keyword evidence="4 6" id="KW-0975">Bacterial flagellum</keyword>
<dbReference type="PANTHER" id="PTHR30435:SF2">
    <property type="entry name" value="FLAGELLAR BASAL-BODY ROD PROTEIN FLGC"/>
    <property type="match status" value="1"/>
</dbReference>
<evidence type="ECO:0000256" key="5">
    <source>
        <dbReference type="ARBA" id="ARBA00025933"/>
    </source>
</evidence>
<dbReference type="InterPro" id="IPR006299">
    <property type="entry name" value="FlgC"/>
</dbReference>
<dbReference type="Proteomes" id="UP000662873">
    <property type="component" value="Chromosome"/>
</dbReference>
<gene>
    <name evidence="9" type="ORF">NPRO_18240</name>
</gene>
<organism evidence="9 10">
    <name type="scientific">Candidatus Nitrosymbiomonas proteolyticus</name>
    <dbReference type="NCBI Taxonomy" id="2608984"/>
    <lineage>
        <taxon>Bacteria</taxon>
        <taxon>Bacillati</taxon>
        <taxon>Armatimonadota</taxon>
        <taxon>Armatimonadota incertae sedis</taxon>
        <taxon>Candidatus Nitrosymbiomonas</taxon>
    </lineage>
</organism>
<comment type="subcellular location">
    <subcellularLocation>
        <location evidence="1 6">Bacterial flagellum basal body</location>
    </subcellularLocation>
</comment>
<evidence type="ECO:0000259" key="7">
    <source>
        <dbReference type="Pfam" id="PF00460"/>
    </source>
</evidence>
<keyword evidence="9" id="KW-0969">Cilium</keyword>
<dbReference type="AlphaFoldDB" id="A0A809R9V3"/>
<evidence type="ECO:0000256" key="1">
    <source>
        <dbReference type="ARBA" id="ARBA00004117"/>
    </source>
</evidence>
<evidence type="ECO:0000313" key="9">
    <source>
        <dbReference type="EMBL" id="BBO24229.1"/>
    </source>
</evidence>
<evidence type="ECO:0000256" key="4">
    <source>
        <dbReference type="ARBA" id="ARBA00023143"/>
    </source>
</evidence>
<reference evidence="9" key="1">
    <citation type="journal article" name="DNA Res.">
        <title>The physiological potential of anammox bacteria as revealed by their core genome structure.</title>
        <authorList>
            <person name="Okubo T."/>
            <person name="Toyoda A."/>
            <person name="Fukuhara K."/>
            <person name="Uchiyama I."/>
            <person name="Harigaya Y."/>
            <person name="Kuroiwa M."/>
            <person name="Suzuki T."/>
            <person name="Murakami Y."/>
            <person name="Suwa Y."/>
            <person name="Takami H."/>
        </authorList>
    </citation>
    <scope>NUCLEOTIDE SEQUENCE</scope>
    <source>
        <strain evidence="9">317325-2</strain>
    </source>
</reference>
<protein>
    <recommendedName>
        <fullName evidence="3 6">Flagellar basal-body rod protein FlgC</fullName>
    </recommendedName>
</protein>
<evidence type="ECO:0000256" key="6">
    <source>
        <dbReference type="RuleBase" id="RU362062"/>
    </source>
</evidence>
<dbReference type="InterPro" id="IPR010930">
    <property type="entry name" value="Flg_bb/hook_C_dom"/>
</dbReference>
<dbReference type="GO" id="GO:0071978">
    <property type="term" value="P:bacterial-type flagellum-dependent swarming motility"/>
    <property type="evidence" value="ECO:0007669"/>
    <property type="project" value="TreeGrafter"/>
</dbReference>
<keyword evidence="9" id="KW-0282">Flagellum</keyword>